<dbReference type="GO" id="GO:0008855">
    <property type="term" value="F:exodeoxyribonuclease VII activity"/>
    <property type="evidence" value="ECO:0007669"/>
    <property type="project" value="UniProtKB-UniRule"/>
</dbReference>
<dbReference type="Pfam" id="PF13742">
    <property type="entry name" value="tRNA_anti_2"/>
    <property type="match status" value="1"/>
</dbReference>
<protein>
    <recommendedName>
        <fullName evidence="5">Exodeoxyribonuclease 7 large subunit</fullName>
        <ecNumber evidence="5">3.1.11.6</ecNumber>
    </recommendedName>
    <alternativeName>
        <fullName evidence="5">Exodeoxyribonuclease VII large subunit</fullName>
        <shortName evidence="5">Exonuclease VII large subunit</shortName>
    </alternativeName>
</protein>
<evidence type="ECO:0000256" key="3">
    <source>
        <dbReference type="ARBA" id="ARBA00022801"/>
    </source>
</evidence>
<evidence type="ECO:0000256" key="6">
    <source>
        <dbReference type="RuleBase" id="RU004355"/>
    </source>
</evidence>
<comment type="subcellular location">
    <subcellularLocation>
        <location evidence="5 6">Cytoplasm</location>
    </subcellularLocation>
</comment>
<evidence type="ECO:0000259" key="8">
    <source>
        <dbReference type="Pfam" id="PF13742"/>
    </source>
</evidence>
<evidence type="ECO:0000256" key="5">
    <source>
        <dbReference type="HAMAP-Rule" id="MF_00378"/>
    </source>
</evidence>
<dbReference type="InterPro" id="IPR020579">
    <property type="entry name" value="Exonuc_VII_lsu_C"/>
</dbReference>
<gene>
    <name evidence="5 9" type="primary">xseA</name>
    <name evidence="9" type="ORF">IAA48_02540</name>
</gene>
<comment type="caution">
    <text evidence="9">The sequence shown here is derived from an EMBL/GenBank/DDBJ whole genome shotgun (WGS) entry which is preliminary data.</text>
</comment>
<comment type="subunit">
    <text evidence="5">Heterooligomer composed of large and small subunits.</text>
</comment>
<dbReference type="GO" id="GO:0003676">
    <property type="term" value="F:nucleic acid binding"/>
    <property type="evidence" value="ECO:0007669"/>
    <property type="project" value="InterPro"/>
</dbReference>
<reference evidence="9" key="2">
    <citation type="submission" date="2021-04" db="EMBL/GenBank/DDBJ databases">
        <authorList>
            <person name="Gilroy R."/>
        </authorList>
    </citation>
    <scope>NUCLEOTIDE SEQUENCE</scope>
    <source>
        <strain evidence="9">421</strain>
    </source>
</reference>
<keyword evidence="1 5" id="KW-0963">Cytoplasm</keyword>
<dbReference type="GO" id="GO:0006308">
    <property type="term" value="P:DNA catabolic process"/>
    <property type="evidence" value="ECO:0007669"/>
    <property type="project" value="UniProtKB-UniRule"/>
</dbReference>
<dbReference type="Pfam" id="PF02601">
    <property type="entry name" value="Exonuc_VII_L"/>
    <property type="match status" value="1"/>
</dbReference>
<comment type="function">
    <text evidence="5">Bidirectionally degrades single-stranded DNA into large acid-insoluble oligonucleotides, which are then degraded further into small acid-soluble oligonucleotides.</text>
</comment>
<evidence type="ECO:0000313" key="10">
    <source>
        <dbReference type="Proteomes" id="UP000824205"/>
    </source>
</evidence>
<reference evidence="9" key="1">
    <citation type="journal article" date="2021" name="PeerJ">
        <title>Extensive microbial diversity within the chicken gut microbiome revealed by metagenomics and culture.</title>
        <authorList>
            <person name="Gilroy R."/>
            <person name="Ravi A."/>
            <person name="Getino M."/>
            <person name="Pursley I."/>
            <person name="Horton D.L."/>
            <person name="Alikhan N.F."/>
            <person name="Baker D."/>
            <person name="Gharbi K."/>
            <person name="Hall N."/>
            <person name="Watson M."/>
            <person name="Adriaenssens E.M."/>
            <person name="Foster-Nyarko E."/>
            <person name="Jarju S."/>
            <person name="Secka A."/>
            <person name="Antonio M."/>
            <person name="Oren A."/>
            <person name="Chaudhuri R.R."/>
            <person name="La Ragione R."/>
            <person name="Hildebrand F."/>
            <person name="Pallen M.J."/>
        </authorList>
    </citation>
    <scope>NUCLEOTIDE SEQUENCE</scope>
    <source>
        <strain evidence="9">421</strain>
    </source>
</reference>
<dbReference type="GO" id="GO:0009318">
    <property type="term" value="C:exodeoxyribonuclease VII complex"/>
    <property type="evidence" value="ECO:0007669"/>
    <property type="project" value="UniProtKB-UniRule"/>
</dbReference>
<dbReference type="PANTHER" id="PTHR30008">
    <property type="entry name" value="EXODEOXYRIBONUCLEASE 7 LARGE SUBUNIT"/>
    <property type="match status" value="1"/>
</dbReference>
<comment type="similarity">
    <text evidence="5 6">Belongs to the XseA family.</text>
</comment>
<dbReference type="Proteomes" id="UP000824205">
    <property type="component" value="Unassembled WGS sequence"/>
</dbReference>
<dbReference type="AlphaFoldDB" id="A0A9D1UFF0"/>
<dbReference type="EMBL" id="DXGE01000011">
    <property type="protein sequence ID" value="HIW85348.1"/>
    <property type="molecule type" value="Genomic_DNA"/>
</dbReference>
<evidence type="ECO:0000313" key="9">
    <source>
        <dbReference type="EMBL" id="HIW85348.1"/>
    </source>
</evidence>
<dbReference type="InterPro" id="IPR003753">
    <property type="entry name" value="Exonuc_VII_L"/>
</dbReference>
<evidence type="ECO:0000259" key="7">
    <source>
        <dbReference type="Pfam" id="PF02601"/>
    </source>
</evidence>
<feature type="domain" description="OB-fold nucleic acid binding" evidence="8">
    <location>
        <begin position="4"/>
        <end position="100"/>
    </location>
</feature>
<comment type="catalytic activity">
    <reaction evidence="5 6">
        <text>Exonucleolytic cleavage in either 5'- to 3'- or 3'- to 5'-direction to yield nucleoside 5'-phosphates.</text>
        <dbReference type="EC" id="3.1.11.6"/>
    </reaction>
</comment>
<dbReference type="HAMAP" id="MF_00378">
    <property type="entry name" value="Exonuc_7_L"/>
    <property type="match status" value="1"/>
</dbReference>
<feature type="domain" description="Exonuclease VII large subunit C-terminal" evidence="7">
    <location>
        <begin position="125"/>
        <end position="338"/>
    </location>
</feature>
<keyword evidence="3 5" id="KW-0378">Hydrolase</keyword>
<evidence type="ECO:0000256" key="2">
    <source>
        <dbReference type="ARBA" id="ARBA00022722"/>
    </source>
</evidence>
<dbReference type="GO" id="GO:0005737">
    <property type="term" value="C:cytoplasm"/>
    <property type="evidence" value="ECO:0007669"/>
    <property type="project" value="UniProtKB-SubCell"/>
</dbReference>
<dbReference type="CDD" id="cd04489">
    <property type="entry name" value="ExoVII_LU_OBF"/>
    <property type="match status" value="1"/>
</dbReference>
<organism evidence="9 10">
    <name type="scientific">Candidatus Eubacterium faecipullorum</name>
    <dbReference type="NCBI Taxonomy" id="2838571"/>
    <lineage>
        <taxon>Bacteria</taxon>
        <taxon>Bacillati</taxon>
        <taxon>Bacillota</taxon>
        <taxon>Clostridia</taxon>
        <taxon>Eubacteriales</taxon>
        <taxon>Eubacteriaceae</taxon>
        <taxon>Eubacterium</taxon>
    </lineage>
</organism>
<sequence>MNTLKVSQVNTYIKALLDGSEPLQNIYVEGEISNFKHYQPSGHMYFTLKDEKSQLKCVMFSSNAYRIRFRPENGMCVICRGRISAYEKSGEYQLYAEDMQPVGAGALNLAFEQLKKKLFDEGVCDKSRKKPLPEYPQKIGVVTSGVGAAVQDIKNITSRRYPLAELVIVPTAVQGEKAAPEIVESIKLLDSRGDIDVMIVGRGGGSIEDLWAFNTEEVARAVIACNAPVVSAVGHESDFTICDFVADLRAPTPSAAAELICPDINVLFNHVRSLQYTAQLYIQALIDDRSQHLSELTAFSPLANGEELLNAYKDRLSDLKNRLGSSFTNRAEIEFHRFSALLGKLNALSPLAVMERGFAVAKQGESVVARAAQADTKKELTVAFEDGELNCKISGVRLYEQ</sequence>
<proteinExistence type="inferred from homology"/>
<dbReference type="InterPro" id="IPR025824">
    <property type="entry name" value="OB-fold_nuc-bd_dom"/>
</dbReference>
<dbReference type="NCBIfam" id="TIGR00237">
    <property type="entry name" value="xseA"/>
    <property type="match status" value="1"/>
</dbReference>
<evidence type="ECO:0000256" key="1">
    <source>
        <dbReference type="ARBA" id="ARBA00022490"/>
    </source>
</evidence>
<keyword evidence="2 5" id="KW-0540">Nuclease</keyword>
<keyword evidence="4 5" id="KW-0269">Exonuclease</keyword>
<evidence type="ECO:0000256" key="4">
    <source>
        <dbReference type="ARBA" id="ARBA00022839"/>
    </source>
</evidence>
<dbReference type="EC" id="3.1.11.6" evidence="5"/>
<dbReference type="PANTHER" id="PTHR30008:SF0">
    <property type="entry name" value="EXODEOXYRIBONUCLEASE 7 LARGE SUBUNIT"/>
    <property type="match status" value="1"/>
</dbReference>
<name>A0A9D1UFF0_9FIRM</name>
<accession>A0A9D1UFF0</accession>